<proteinExistence type="predicted"/>
<sequence length="243" mass="26899">MLKIFKILIVLAVIILAFFVFFSQREGEVSVTETGEGAEQTTLSITTLSFNEENFSGQRPQIVGKSILADAGRDYIDKRIAEFKRTADLEVPGLREKFGADNATFDYSIEIDARTEESESTKSLILSEYAYTGGASGNQSYRTFTALSAENKIIPLSHLVPADKQTPFTALVKEKLLAWRPEGNPEPVVFEDEVNALTFASFTNWSLTDENLTIYFDKYAIGPGSLGAVAWAMPVSEAKEFLH</sequence>
<dbReference type="Gene3D" id="3.30.565.40">
    <property type="entry name" value="Fervidobacterium nodosum Rt17-B1 like"/>
    <property type="match status" value="1"/>
</dbReference>
<dbReference type="InterPro" id="IPR021729">
    <property type="entry name" value="DUF3298"/>
</dbReference>
<dbReference type="Gene3D" id="3.90.640.20">
    <property type="entry name" value="Heat-shock cognate protein, ATPase"/>
    <property type="match status" value="1"/>
</dbReference>
<gene>
    <name evidence="2" type="ORF">A3G06_02600</name>
</gene>
<feature type="domain" description="DUF3298" evidence="1">
    <location>
        <begin position="163"/>
        <end position="235"/>
    </location>
</feature>
<name>A0A1F6Y860_9BACT</name>
<organism evidence="2 3">
    <name type="scientific">Candidatus Nomurabacteria bacterium RIFCSPLOWO2_12_FULL_46_14</name>
    <dbReference type="NCBI Taxonomy" id="1801797"/>
    <lineage>
        <taxon>Bacteria</taxon>
        <taxon>Candidatus Nomuraibacteriota</taxon>
    </lineage>
</organism>
<dbReference type="AlphaFoldDB" id="A0A1F6Y860"/>
<dbReference type="InterPro" id="IPR037126">
    <property type="entry name" value="PdaC/RsiV-like_sf"/>
</dbReference>
<reference evidence="2 3" key="1">
    <citation type="journal article" date="2016" name="Nat. Commun.">
        <title>Thousands of microbial genomes shed light on interconnected biogeochemical processes in an aquifer system.</title>
        <authorList>
            <person name="Anantharaman K."/>
            <person name="Brown C.T."/>
            <person name="Hug L.A."/>
            <person name="Sharon I."/>
            <person name="Castelle C.J."/>
            <person name="Probst A.J."/>
            <person name="Thomas B.C."/>
            <person name="Singh A."/>
            <person name="Wilkins M.J."/>
            <person name="Karaoz U."/>
            <person name="Brodie E.L."/>
            <person name="Williams K.H."/>
            <person name="Hubbard S.S."/>
            <person name="Banfield J.F."/>
        </authorList>
    </citation>
    <scope>NUCLEOTIDE SEQUENCE [LARGE SCALE GENOMIC DNA]</scope>
</reference>
<dbReference type="EMBL" id="MFVV01000040">
    <property type="protein sequence ID" value="OGJ02560.1"/>
    <property type="molecule type" value="Genomic_DNA"/>
</dbReference>
<evidence type="ECO:0000313" key="3">
    <source>
        <dbReference type="Proteomes" id="UP000176192"/>
    </source>
</evidence>
<dbReference type="Pfam" id="PF11738">
    <property type="entry name" value="DUF3298"/>
    <property type="match status" value="1"/>
</dbReference>
<dbReference type="Proteomes" id="UP000176192">
    <property type="component" value="Unassembled WGS sequence"/>
</dbReference>
<evidence type="ECO:0000313" key="2">
    <source>
        <dbReference type="EMBL" id="OGJ02560.1"/>
    </source>
</evidence>
<protein>
    <recommendedName>
        <fullName evidence="1">DUF3298 domain-containing protein</fullName>
    </recommendedName>
</protein>
<evidence type="ECO:0000259" key="1">
    <source>
        <dbReference type="Pfam" id="PF11738"/>
    </source>
</evidence>
<comment type="caution">
    <text evidence="2">The sequence shown here is derived from an EMBL/GenBank/DDBJ whole genome shotgun (WGS) entry which is preliminary data.</text>
</comment>
<dbReference type="STRING" id="1801797.A3G06_02600"/>
<accession>A0A1F6Y860</accession>